<proteinExistence type="predicted"/>
<dbReference type="EMBL" id="JBHSOE010000019">
    <property type="protein sequence ID" value="MFC5656647.1"/>
    <property type="molecule type" value="Genomic_DNA"/>
</dbReference>
<dbReference type="RefSeq" id="WP_344349179.1">
    <property type="nucleotide sequence ID" value="NZ_BAAASM010000024.1"/>
</dbReference>
<accession>A0ABW0WEI6</accession>
<protein>
    <submittedName>
        <fullName evidence="1">Uncharacterized protein</fullName>
    </submittedName>
</protein>
<evidence type="ECO:0000313" key="2">
    <source>
        <dbReference type="Proteomes" id="UP001596065"/>
    </source>
</evidence>
<organism evidence="1 2">
    <name type="scientific">Streptomyces nogalater</name>
    <dbReference type="NCBI Taxonomy" id="38314"/>
    <lineage>
        <taxon>Bacteria</taxon>
        <taxon>Bacillati</taxon>
        <taxon>Actinomycetota</taxon>
        <taxon>Actinomycetes</taxon>
        <taxon>Kitasatosporales</taxon>
        <taxon>Streptomycetaceae</taxon>
        <taxon>Streptomyces</taxon>
    </lineage>
</organism>
<keyword evidence="2" id="KW-1185">Reference proteome</keyword>
<evidence type="ECO:0000313" key="1">
    <source>
        <dbReference type="EMBL" id="MFC5656647.1"/>
    </source>
</evidence>
<comment type="caution">
    <text evidence="1">The sequence shown here is derived from an EMBL/GenBank/DDBJ whole genome shotgun (WGS) entry which is preliminary data.</text>
</comment>
<reference evidence="2" key="1">
    <citation type="journal article" date="2019" name="Int. J. Syst. Evol. Microbiol.">
        <title>The Global Catalogue of Microorganisms (GCM) 10K type strain sequencing project: providing services to taxonomists for standard genome sequencing and annotation.</title>
        <authorList>
            <consortium name="The Broad Institute Genomics Platform"/>
            <consortium name="The Broad Institute Genome Sequencing Center for Infectious Disease"/>
            <person name="Wu L."/>
            <person name="Ma J."/>
        </authorList>
    </citation>
    <scope>NUCLEOTIDE SEQUENCE [LARGE SCALE GENOMIC DNA]</scope>
    <source>
        <strain evidence="2">KCTC 5701</strain>
    </source>
</reference>
<sequence>MAELFPEELLMATDAVLDTVEDQFAGLDDPGDEKVLAVVERVVRALQIRFPRGPQGVGRQW</sequence>
<gene>
    <name evidence="1" type="ORF">ACFP3J_14275</name>
</gene>
<dbReference type="Proteomes" id="UP001596065">
    <property type="component" value="Unassembled WGS sequence"/>
</dbReference>
<name>A0ABW0WEI6_STRNO</name>